<evidence type="ECO:0000313" key="9">
    <source>
        <dbReference type="Proteomes" id="UP001212841"/>
    </source>
</evidence>
<evidence type="ECO:0000256" key="1">
    <source>
        <dbReference type="ARBA" id="ARBA00022723"/>
    </source>
</evidence>
<keyword evidence="9" id="KW-1185">Reference proteome</keyword>
<dbReference type="Proteomes" id="UP001212841">
    <property type="component" value="Unassembled WGS sequence"/>
</dbReference>
<reference evidence="8" key="1">
    <citation type="submission" date="2020-05" db="EMBL/GenBank/DDBJ databases">
        <title>Phylogenomic resolution of chytrid fungi.</title>
        <authorList>
            <person name="Stajich J.E."/>
            <person name="Amses K."/>
            <person name="Simmons R."/>
            <person name="Seto K."/>
            <person name="Myers J."/>
            <person name="Bonds A."/>
            <person name="Quandt C.A."/>
            <person name="Barry K."/>
            <person name="Liu P."/>
            <person name="Grigoriev I."/>
            <person name="Longcore J.E."/>
            <person name="James T.Y."/>
        </authorList>
    </citation>
    <scope>NUCLEOTIDE SEQUENCE</scope>
    <source>
        <strain evidence="8">JEL0318</strain>
    </source>
</reference>
<protein>
    <recommendedName>
        <fullName evidence="7">C2HC/C3H-type domain-containing protein</fullName>
    </recommendedName>
</protein>
<dbReference type="InterPro" id="IPR026319">
    <property type="entry name" value="ZC2HC1A/B-like"/>
</dbReference>
<organism evidence="8 9">
    <name type="scientific">Rhizophlyctis rosea</name>
    <dbReference type="NCBI Taxonomy" id="64517"/>
    <lineage>
        <taxon>Eukaryota</taxon>
        <taxon>Fungi</taxon>
        <taxon>Fungi incertae sedis</taxon>
        <taxon>Chytridiomycota</taxon>
        <taxon>Chytridiomycota incertae sedis</taxon>
        <taxon>Chytridiomycetes</taxon>
        <taxon>Rhizophlyctidales</taxon>
        <taxon>Rhizophlyctidaceae</taxon>
        <taxon>Rhizophlyctis</taxon>
    </lineage>
</organism>
<evidence type="ECO:0000256" key="3">
    <source>
        <dbReference type="ARBA" id="ARBA00022771"/>
    </source>
</evidence>
<feature type="region of interest" description="Disordered" evidence="6">
    <location>
        <begin position="48"/>
        <end position="72"/>
    </location>
</feature>
<evidence type="ECO:0000313" key="8">
    <source>
        <dbReference type="EMBL" id="KAJ3055759.1"/>
    </source>
</evidence>
<evidence type="ECO:0000256" key="4">
    <source>
        <dbReference type="ARBA" id="ARBA00022833"/>
    </source>
</evidence>
<dbReference type="Gene3D" id="3.30.160.60">
    <property type="entry name" value="Classic Zinc Finger"/>
    <property type="match status" value="2"/>
</dbReference>
<keyword evidence="1" id="KW-0479">Metal-binding</keyword>
<dbReference type="GO" id="GO:0008270">
    <property type="term" value="F:zinc ion binding"/>
    <property type="evidence" value="ECO:0007669"/>
    <property type="project" value="UniProtKB-KW"/>
</dbReference>
<keyword evidence="4" id="KW-0862">Zinc</keyword>
<evidence type="ECO:0000256" key="2">
    <source>
        <dbReference type="ARBA" id="ARBA00022737"/>
    </source>
</evidence>
<feature type="domain" description="C2HC/C3H-type" evidence="7">
    <location>
        <begin position="16"/>
        <end position="45"/>
    </location>
</feature>
<dbReference type="EMBL" id="JADGJD010000062">
    <property type="protein sequence ID" value="KAJ3055759.1"/>
    <property type="molecule type" value="Genomic_DNA"/>
</dbReference>
<dbReference type="PROSITE" id="PS52027">
    <property type="entry name" value="ZF_C2HC_C3H"/>
    <property type="match status" value="2"/>
</dbReference>
<evidence type="ECO:0000259" key="7">
    <source>
        <dbReference type="PROSITE" id="PS52027"/>
    </source>
</evidence>
<feature type="region of interest" description="Disordered" evidence="6">
    <location>
        <begin position="124"/>
        <end position="154"/>
    </location>
</feature>
<sequence>MDSTRVAAKAEGANPFTRVCYICGREFGSKSIDIHEKQCMTKWDAQNKLLPKEQRRPRPKKPVAGGADFGNDSMRVGGGGMGAAEYNDAARSAYMEEGREPCPNCGRKFLRDRLEVHLRSCKPGGFFSKHSPRKPTEAETPDLPTKSPARSIETLRGGKVQVARPITSASPAAARPKTPVITATPIKAAATKAAVVKPVISTAPPSPVVAMAVVPASTGGANLAKFCGGCGHGFGNAEKFCPSCGVKRMTIS</sequence>
<dbReference type="InterPro" id="IPR049899">
    <property type="entry name" value="Znf_C2HC_C3H"/>
</dbReference>
<keyword evidence="2" id="KW-0677">Repeat</keyword>
<dbReference type="PANTHER" id="PTHR13555">
    <property type="entry name" value="C2H2 ZINC FINGER CGI-62-RELATED"/>
    <property type="match status" value="1"/>
</dbReference>
<dbReference type="PANTHER" id="PTHR13555:SF68">
    <property type="entry name" value="ZINC FINGER PROTEIN 474"/>
    <property type="match status" value="1"/>
</dbReference>
<comment type="caution">
    <text evidence="8">The sequence shown here is derived from an EMBL/GenBank/DDBJ whole genome shotgun (WGS) entry which is preliminary data.</text>
</comment>
<accession>A0AAD5SIN8</accession>
<keyword evidence="3 5" id="KW-0863">Zinc-finger</keyword>
<proteinExistence type="predicted"/>
<evidence type="ECO:0000256" key="5">
    <source>
        <dbReference type="PROSITE-ProRule" id="PRU01371"/>
    </source>
</evidence>
<name>A0AAD5SIN8_9FUNG</name>
<dbReference type="Pfam" id="PF13913">
    <property type="entry name" value="zf-C2HC_2"/>
    <property type="match status" value="2"/>
</dbReference>
<dbReference type="AlphaFoldDB" id="A0AAD5SIN8"/>
<evidence type="ECO:0000256" key="6">
    <source>
        <dbReference type="SAM" id="MobiDB-lite"/>
    </source>
</evidence>
<gene>
    <name evidence="8" type="ORF">HK097_009412</name>
</gene>
<feature type="domain" description="C2HC/C3H-type" evidence="7">
    <location>
        <begin position="98"/>
        <end position="127"/>
    </location>
</feature>